<evidence type="ECO:0000259" key="8">
    <source>
        <dbReference type="Pfam" id="PF02687"/>
    </source>
</evidence>
<reference evidence="10" key="1">
    <citation type="journal article" date="2020" name="mSystems">
        <title>Genome- and Community-Level Interaction Insights into Carbon Utilization and Element Cycling Functions of Hydrothermarchaeota in Hydrothermal Sediment.</title>
        <authorList>
            <person name="Zhou Z."/>
            <person name="Liu Y."/>
            <person name="Xu W."/>
            <person name="Pan J."/>
            <person name="Luo Z.H."/>
            <person name="Li M."/>
        </authorList>
    </citation>
    <scope>NUCLEOTIDE SEQUENCE [LARGE SCALE GENOMIC DNA]</scope>
    <source>
        <strain evidence="10">SpSt-289</strain>
    </source>
</reference>
<accession>A0A7C1FGK2</accession>
<keyword evidence="5 7" id="KW-0472">Membrane</keyword>
<feature type="transmembrane region" description="Helical" evidence="7">
    <location>
        <begin position="252"/>
        <end position="280"/>
    </location>
</feature>
<evidence type="ECO:0000256" key="6">
    <source>
        <dbReference type="ARBA" id="ARBA00038076"/>
    </source>
</evidence>
<dbReference type="Pfam" id="PF02687">
    <property type="entry name" value="FtsX"/>
    <property type="match status" value="2"/>
</dbReference>
<evidence type="ECO:0000256" key="7">
    <source>
        <dbReference type="SAM" id="Phobius"/>
    </source>
</evidence>
<proteinExistence type="inferred from homology"/>
<comment type="similarity">
    <text evidence="6">Belongs to the ABC-4 integral membrane protein family.</text>
</comment>
<sequence length="792" mass="87213">MIRPRWRKVLSDLWSHRMRTLIVALAVAVGVYAVGAIMATQTLMLREFHSDREEARLADAIVYTQPFDAKLAERVEQLPGVTAAEGRQSLWARVPVGEEARRTIEIIAVHDFAAMRVNSYPLVAGRWPEKRNEIALEHMGLRYLGVDVGDSIVVELADGSQKHFVVTGTLHDPRYPSPEITNFTVGAVTPAGMEYLGGGVLFTEMLLRLDPAAGDARAIVATVEERIERSGRTILGRTIVGKSIIESIVNTAVMILSFFGWMILLLSAFLVVNTISALIAQQVNQIGIMKLVGASRRQMMVMYLSLVLVFGVIAFSIAIPLAMWTARFLMTNLIQDLVNLRPNSLDVPFWIYGVMVAIGVLIPVLAGIYPVWQGTRITTYAALNELNMQTGTTGGDLIDRLLARLPKRWLQRPLLLAIRNALRHKGRLLRTMIVMSLGTALFIAVISVRVSVNTTQADFLRYHQYDVQVQFQDMHRIARLESAALAVPGVVGVESWALGAATRVRPDGVESNRYQVVALPEGSNRIDPIVRAGRWLQPGDEYAVVINATVAQDEPDVRVGDRITLKMNGREREWAVVGIVGSDAQGAKLYMHQSVFGYENRSPGRANSIQVVTTEHDLLHQKMMETTLLQHFEKLGFAVRSTRTTQTLNAQNGLMFDVIVGFLILNAVLLGLVGSLGLSTTMGINMLERIREIGVLRAIGASNAALRRIVLLEGLAIATLSWLIGFALSYPVAQVMSEQIGIALLDTPLSFTYALPAAIAWFFVLLALAVVASLGPAYNAVRLTIREVLAYE</sequence>
<dbReference type="InterPro" id="IPR003838">
    <property type="entry name" value="ABC3_permease_C"/>
</dbReference>
<gene>
    <name evidence="10" type="ORF">ENQ20_12055</name>
</gene>
<feature type="transmembrane region" description="Helical" evidence="7">
    <location>
        <begin position="301"/>
        <end position="329"/>
    </location>
</feature>
<organism evidence="10">
    <name type="scientific">Caldilinea aerophila</name>
    <dbReference type="NCBI Taxonomy" id="133453"/>
    <lineage>
        <taxon>Bacteria</taxon>
        <taxon>Bacillati</taxon>
        <taxon>Chloroflexota</taxon>
        <taxon>Caldilineae</taxon>
        <taxon>Caldilineales</taxon>
        <taxon>Caldilineaceae</taxon>
        <taxon>Caldilinea</taxon>
    </lineage>
</organism>
<feature type="transmembrane region" description="Helical" evidence="7">
    <location>
        <begin position="708"/>
        <end position="733"/>
    </location>
</feature>
<feature type="domain" description="MacB-like periplasmic core" evidence="9">
    <location>
        <begin position="20"/>
        <end position="178"/>
    </location>
</feature>
<evidence type="ECO:0000256" key="1">
    <source>
        <dbReference type="ARBA" id="ARBA00004651"/>
    </source>
</evidence>
<comment type="caution">
    <text evidence="10">The sequence shown here is derived from an EMBL/GenBank/DDBJ whole genome shotgun (WGS) entry which is preliminary data.</text>
</comment>
<dbReference type="AlphaFoldDB" id="A0A7C1FGK2"/>
<feature type="transmembrane region" description="Helical" evidence="7">
    <location>
        <begin position="654"/>
        <end position="687"/>
    </location>
</feature>
<comment type="subcellular location">
    <subcellularLocation>
        <location evidence="1">Cell membrane</location>
        <topology evidence="1">Multi-pass membrane protein</topology>
    </subcellularLocation>
</comment>
<feature type="domain" description="ABC3 transporter permease C-terminal" evidence="8">
    <location>
        <begin position="258"/>
        <end position="377"/>
    </location>
</feature>
<dbReference type="InterPro" id="IPR050250">
    <property type="entry name" value="Macrolide_Exporter_MacB"/>
</dbReference>
<evidence type="ECO:0000256" key="2">
    <source>
        <dbReference type="ARBA" id="ARBA00022475"/>
    </source>
</evidence>
<dbReference type="EMBL" id="DSMG01000119">
    <property type="protein sequence ID" value="HDX32199.1"/>
    <property type="molecule type" value="Genomic_DNA"/>
</dbReference>
<feature type="transmembrane region" description="Helical" evidence="7">
    <location>
        <begin position="753"/>
        <end position="778"/>
    </location>
</feature>
<dbReference type="PANTHER" id="PTHR30572">
    <property type="entry name" value="MEMBRANE COMPONENT OF TRANSPORTER-RELATED"/>
    <property type="match status" value="1"/>
</dbReference>
<evidence type="ECO:0000256" key="4">
    <source>
        <dbReference type="ARBA" id="ARBA00022989"/>
    </source>
</evidence>
<name>A0A7C1FGK2_9CHLR</name>
<dbReference type="GO" id="GO:0022857">
    <property type="term" value="F:transmembrane transporter activity"/>
    <property type="evidence" value="ECO:0007669"/>
    <property type="project" value="TreeGrafter"/>
</dbReference>
<dbReference type="Pfam" id="PF12704">
    <property type="entry name" value="MacB_PCD"/>
    <property type="match status" value="2"/>
</dbReference>
<dbReference type="GO" id="GO:0005886">
    <property type="term" value="C:plasma membrane"/>
    <property type="evidence" value="ECO:0007669"/>
    <property type="project" value="UniProtKB-SubCell"/>
</dbReference>
<keyword evidence="2" id="KW-1003">Cell membrane</keyword>
<keyword evidence="4 7" id="KW-1133">Transmembrane helix</keyword>
<evidence type="ECO:0000313" key="10">
    <source>
        <dbReference type="EMBL" id="HDX32199.1"/>
    </source>
</evidence>
<feature type="domain" description="ABC3 transporter permease C-terminal" evidence="8">
    <location>
        <begin position="667"/>
        <end position="783"/>
    </location>
</feature>
<dbReference type="InterPro" id="IPR025857">
    <property type="entry name" value="MacB_PCD"/>
</dbReference>
<keyword evidence="3 7" id="KW-0812">Transmembrane</keyword>
<dbReference type="PANTHER" id="PTHR30572:SF4">
    <property type="entry name" value="ABC TRANSPORTER PERMEASE YTRF"/>
    <property type="match status" value="1"/>
</dbReference>
<feature type="domain" description="MacB-like periplasmic core" evidence="9">
    <location>
        <begin position="431"/>
        <end position="615"/>
    </location>
</feature>
<protein>
    <submittedName>
        <fullName evidence="10">FtsX-like permease family protein</fullName>
    </submittedName>
</protein>
<feature type="transmembrane region" description="Helical" evidence="7">
    <location>
        <begin position="428"/>
        <end position="448"/>
    </location>
</feature>
<evidence type="ECO:0000259" key="9">
    <source>
        <dbReference type="Pfam" id="PF12704"/>
    </source>
</evidence>
<evidence type="ECO:0000256" key="3">
    <source>
        <dbReference type="ARBA" id="ARBA00022692"/>
    </source>
</evidence>
<evidence type="ECO:0000256" key="5">
    <source>
        <dbReference type="ARBA" id="ARBA00023136"/>
    </source>
</evidence>
<feature type="transmembrane region" description="Helical" evidence="7">
    <location>
        <begin position="349"/>
        <end position="372"/>
    </location>
</feature>